<comment type="caution">
    <text evidence="2">The sequence shown here is derived from an EMBL/GenBank/DDBJ whole genome shotgun (WGS) entry which is preliminary data.</text>
</comment>
<feature type="transmembrane region" description="Helical" evidence="1">
    <location>
        <begin position="75"/>
        <end position="96"/>
    </location>
</feature>
<dbReference type="PANTHER" id="PTHR43044">
    <property type="match status" value="1"/>
</dbReference>
<sequence length="348" mass="36597">MSDTRSLRLLGVAGLLTSAAALGLALLVPGAMLGWLAAFGFWSGLPIGALCLSLMMGLVPGAWRPELEGFAHAMLVPFALAALAAVPVLLAIPALYEWSGMAFEGWRGIYLTPWFFVLRTLVFFAFAGIVSAFVLARGAAGGLAAGGLIVFVLLDTTAAVDWLMSLDPHFHSSGFGLYVLSIQASSAMATLVLLRLAAGGTGRQTGLLGGLLLTALLLWAYMAFMQYFISWSDNFPPIVAWYQTRARGVWSLVEYAIGALGLVPIVLLLLPPVRNGPRWLAAFAMATLLAKALEMAWLVLPAGEGGAAPVAAALLAFAGLGALGMAVLLAALSGRLRQWRLERGEAAR</sequence>
<gene>
    <name evidence="2" type="ORF">NVS89_02700</name>
</gene>
<feature type="transmembrane region" description="Helical" evidence="1">
    <location>
        <begin position="306"/>
        <end position="332"/>
    </location>
</feature>
<evidence type="ECO:0000256" key="1">
    <source>
        <dbReference type="SAM" id="Phobius"/>
    </source>
</evidence>
<proteinExistence type="predicted"/>
<feature type="transmembrane region" description="Helical" evidence="1">
    <location>
        <begin position="279"/>
        <end position="300"/>
    </location>
</feature>
<protein>
    <recommendedName>
        <fullName evidence="4">Quinol:cytochrome C oxidoreductase</fullName>
    </recommendedName>
</protein>
<evidence type="ECO:0000313" key="3">
    <source>
        <dbReference type="Proteomes" id="UP001151088"/>
    </source>
</evidence>
<keyword evidence="1" id="KW-0812">Transmembrane</keyword>
<feature type="transmembrane region" description="Helical" evidence="1">
    <location>
        <begin position="249"/>
        <end position="270"/>
    </location>
</feature>
<evidence type="ECO:0000313" key="2">
    <source>
        <dbReference type="EMBL" id="MCS0493991.1"/>
    </source>
</evidence>
<evidence type="ECO:0008006" key="4">
    <source>
        <dbReference type="Google" id="ProtNLM"/>
    </source>
</evidence>
<reference evidence="2" key="1">
    <citation type="submission" date="2022-08" db="EMBL/GenBank/DDBJ databases">
        <authorList>
            <person name="Li F."/>
        </authorList>
    </citation>
    <scope>NUCLEOTIDE SEQUENCE</scope>
    <source>
        <strain evidence="2">MQZ15Z-1</strain>
    </source>
</reference>
<dbReference type="PANTHER" id="PTHR43044:SF1">
    <property type="entry name" value="QUINOL:CYTOCHROME C OXIDOREDUCTASE QUINONE-BINDING SUBUNIT 2"/>
    <property type="match status" value="1"/>
</dbReference>
<dbReference type="EMBL" id="JANTHZ010000001">
    <property type="protein sequence ID" value="MCS0493991.1"/>
    <property type="molecule type" value="Genomic_DNA"/>
</dbReference>
<dbReference type="AlphaFoldDB" id="A0A9X2P8I0"/>
<accession>A0A9X2P8I0</accession>
<name>A0A9X2P8I0_9HYPH</name>
<keyword evidence="3" id="KW-1185">Reference proteome</keyword>
<feature type="transmembrane region" description="Helical" evidence="1">
    <location>
        <begin position="175"/>
        <end position="194"/>
    </location>
</feature>
<organism evidence="2 3">
    <name type="scientific">Ancylobacter mangrovi</name>
    <dbReference type="NCBI Taxonomy" id="2972472"/>
    <lineage>
        <taxon>Bacteria</taxon>
        <taxon>Pseudomonadati</taxon>
        <taxon>Pseudomonadota</taxon>
        <taxon>Alphaproteobacteria</taxon>
        <taxon>Hyphomicrobiales</taxon>
        <taxon>Xanthobacteraceae</taxon>
        <taxon>Ancylobacter</taxon>
    </lineage>
</organism>
<feature type="transmembrane region" description="Helical" evidence="1">
    <location>
        <begin position="206"/>
        <end position="229"/>
    </location>
</feature>
<feature type="transmembrane region" description="Helical" evidence="1">
    <location>
        <begin position="116"/>
        <end position="136"/>
    </location>
</feature>
<keyword evidence="1" id="KW-1133">Transmembrane helix</keyword>
<feature type="transmembrane region" description="Helical" evidence="1">
    <location>
        <begin position="143"/>
        <end position="163"/>
    </location>
</feature>
<dbReference type="RefSeq" id="WP_258730941.1">
    <property type="nucleotide sequence ID" value="NZ_JANTHZ010000001.1"/>
</dbReference>
<keyword evidence="1" id="KW-0472">Membrane</keyword>
<dbReference type="Proteomes" id="UP001151088">
    <property type="component" value="Unassembled WGS sequence"/>
</dbReference>
<feature type="transmembrane region" description="Helical" evidence="1">
    <location>
        <begin position="35"/>
        <end position="63"/>
    </location>
</feature>